<organism evidence="1 2">
    <name type="scientific">Octopus vulgaris</name>
    <name type="common">Common octopus</name>
    <dbReference type="NCBI Taxonomy" id="6645"/>
    <lineage>
        <taxon>Eukaryota</taxon>
        <taxon>Metazoa</taxon>
        <taxon>Spiralia</taxon>
        <taxon>Lophotrochozoa</taxon>
        <taxon>Mollusca</taxon>
        <taxon>Cephalopoda</taxon>
        <taxon>Coleoidea</taxon>
        <taxon>Octopodiformes</taxon>
        <taxon>Octopoda</taxon>
        <taxon>Incirrata</taxon>
        <taxon>Octopodidae</taxon>
        <taxon>Octopus</taxon>
    </lineage>
</organism>
<accession>A0AA36B1H0</accession>
<evidence type="ECO:0000313" key="2">
    <source>
        <dbReference type="Proteomes" id="UP001162480"/>
    </source>
</evidence>
<keyword evidence="2" id="KW-1185">Reference proteome</keyword>
<reference evidence="1" key="1">
    <citation type="submission" date="2023-08" db="EMBL/GenBank/DDBJ databases">
        <authorList>
            <person name="Alioto T."/>
            <person name="Alioto T."/>
            <person name="Gomez Garrido J."/>
        </authorList>
    </citation>
    <scope>NUCLEOTIDE SEQUENCE</scope>
</reference>
<protein>
    <submittedName>
        <fullName evidence="1">Uncharacterized protein</fullName>
    </submittedName>
</protein>
<dbReference type="EMBL" id="OX597820">
    <property type="protein sequence ID" value="CAI9725563.1"/>
    <property type="molecule type" value="Genomic_DNA"/>
</dbReference>
<gene>
    <name evidence="1" type="ORF">OCTVUL_1B006744</name>
</gene>
<name>A0AA36B1H0_OCTVU</name>
<dbReference type="AlphaFoldDB" id="A0AA36B1H0"/>
<sequence>MHPFETNSETLESPLRKRHSARIKEISKQHNKNPTRRNLNGKPKALKERIISDATAKIHSKPNRQYQKRNRQQTVFLDVANTVLFPSYLRIHVKY</sequence>
<evidence type="ECO:0000313" key="1">
    <source>
        <dbReference type="EMBL" id="CAI9725563.1"/>
    </source>
</evidence>
<proteinExistence type="predicted"/>
<dbReference type="Proteomes" id="UP001162480">
    <property type="component" value="Chromosome 7"/>
</dbReference>